<dbReference type="GO" id="GO:0005096">
    <property type="term" value="F:GTPase activator activity"/>
    <property type="evidence" value="ECO:0007669"/>
    <property type="project" value="UniProtKB-KW"/>
</dbReference>
<dbReference type="PROSITE" id="PS50085">
    <property type="entry name" value="RAPGAP"/>
    <property type="match status" value="1"/>
</dbReference>
<reference evidence="4 5" key="1">
    <citation type="submission" date="2017-08" db="EMBL/GenBank/DDBJ databases">
        <title>Harnessing the power of phylogenomics to disentangle the directionality and signatures of interkingdom host jumping in the parasitic fungal genus Tolypocladium.</title>
        <authorList>
            <person name="Quandt C.A."/>
            <person name="Patterson W."/>
            <person name="Spatafora J.W."/>
        </authorList>
    </citation>
    <scope>NUCLEOTIDE SEQUENCE [LARGE SCALE GENOMIC DNA]</scope>
    <source>
        <strain evidence="4 5">CBS 113982</strain>
    </source>
</reference>
<dbReference type="InterPro" id="IPR035974">
    <property type="entry name" value="Rap/Ran-GAP_sf"/>
</dbReference>
<feature type="compositionally biased region" description="Low complexity" evidence="2">
    <location>
        <begin position="26"/>
        <end position="35"/>
    </location>
</feature>
<dbReference type="FunFam" id="3.40.50.11210:FF:000007">
    <property type="entry name" value="Tuberous sclerosis 2"/>
    <property type="match status" value="1"/>
</dbReference>
<feature type="compositionally biased region" description="Low complexity" evidence="2">
    <location>
        <begin position="832"/>
        <end position="842"/>
    </location>
</feature>
<gene>
    <name evidence="4" type="ORF">TCAP_04399</name>
</gene>
<comment type="caution">
    <text evidence="4">The sequence shown here is derived from an EMBL/GenBank/DDBJ whole genome shotgun (WGS) entry which is preliminary data.</text>
</comment>
<dbReference type="STRING" id="45235.A0A2K3QDN1"/>
<feature type="domain" description="Rap-GAP" evidence="3">
    <location>
        <begin position="1260"/>
        <end position="1502"/>
    </location>
</feature>
<dbReference type="PANTHER" id="PTHR10063">
    <property type="entry name" value="TUBERIN"/>
    <property type="match status" value="1"/>
</dbReference>
<dbReference type="OrthoDB" id="19311at2759"/>
<dbReference type="GO" id="GO:0005634">
    <property type="term" value="C:nucleus"/>
    <property type="evidence" value="ECO:0007669"/>
    <property type="project" value="InterPro"/>
</dbReference>
<dbReference type="Gene3D" id="3.40.50.11210">
    <property type="entry name" value="Rap/Ran-GAP"/>
    <property type="match status" value="1"/>
</dbReference>
<feature type="compositionally biased region" description="Low complexity" evidence="2">
    <location>
        <begin position="1518"/>
        <end position="1535"/>
    </location>
</feature>
<keyword evidence="5" id="KW-1185">Reference proteome</keyword>
<evidence type="ECO:0000256" key="2">
    <source>
        <dbReference type="SAM" id="MobiDB-lite"/>
    </source>
</evidence>
<evidence type="ECO:0000313" key="5">
    <source>
        <dbReference type="Proteomes" id="UP000236621"/>
    </source>
</evidence>
<feature type="compositionally biased region" description="Polar residues" evidence="2">
    <location>
        <begin position="1547"/>
        <end position="1571"/>
    </location>
</feature>
<dbReference type="InterPro" id="IPR024584">
    <property type="entry name" value="Tuberin_N"/>
</dbReference>
<dbReference type="PANTHER" id="PTHR10063:SF0">
    <property type="entry name" value="TUBERIN"/>
    <property type="match status" value="1"/>
</dbReference>
<feature type="region of interest" description="Disordered" evidence="2">
    <location>
        <begin position="201"/>
        <end position="221"/>
    </location>
</feature>
<feature type="compositionally biased region" description="Polar residues" evidence="2">
    <location>
        <begin position="756"/>
        <end position="769"/>
    </location>
</feature>
<feature type="region of interest" description="Disordered" evidence="2">
    <location>
        <begin position="1496"/>
        <end position="1535"/>
    </location>
</feature>
<dbReference type="InterPro" id="IPR018515">
    <property type="entry name" value="Tuberin-type_domain"/>
</dbReference>
<evidence type="ECO:0000256" key="1">
    <source>
        <dbReference type="ARBA" id="ARBA00022468"/>
    </source>
</evidence>
<feature type="compositionally biased region" description="Polar residues" evidence="2">
    <location>
        <begin position="1054"/>
        <end position="1070"/>
    </location>
</feature>
<dbReference type="GO" id="GO:0033596">
    <property type="term" value="C:TSC1-TSC2 complex"/>
    <property type="evidence" value="ECO:0007669"/>
    <property type="project" value="TreeGrafter"/>
</dbReference>
<feature type="compositionally biased region" description="Low complexity" evidence="2">
    <location>
        <begin position="204"/>
        <end position="221"/>
    </location>
</feature>
<dbReference type="SUPFAM" id="SSF48371">
    <property type="entry name" value="ARM repeat"/>
    <property type="match status" value="1"/>
</dbReference>
<dbReference type="InterPro" id="IPR000331">
    <property type="entry name" value="Rap/Ran_GAP_dom"/>
</dbReference>
<dbReference type="GO" id="GO:0032007">
    <property type="term" value="P:negative regulation of TOR signaling"/>
    <property type="evidence" value="ECO:0007669"/>
    <property type="project" value="TreeGrafter"/>
</dbReference>
<feature type="region of interest" description="Disordered" evidence="2">
    <location>
        <begin position="819"/>
        <end position="842"/>
    </location>
</feature>
<keyword evidence="1" id="KW-0343">GTPase activation</keyword>
<evidence type="ECO:0000259" key="3">
    <source>
        <dbReference type="PROSITE" id="PS50085"/>
    </source>
</evidence>
<evidence type="ECO:0000313" key="4">
    <source>
        <dbReference type="EMBL" id="PNY25656.1"/>
    </source>
</evidence>
<proteinExistence type="predicted"/>
<feature type="region of interest" description="Disordered" evidence="2">
    <location>
        <begin position="1043"/>
        <end position="1070"/>
    </location>
</feature>
<dbReference type="Pfam" id="PF11864">
    <property type="entry name" value="DUF3384"/>
    <property type="match status" value="1"/>
</dbReference>
<dbReference type="Pfam" id="PF03542">
    <property type="entry name" value="Tuberin"/>
    <property type="match status" value="1"/>
</dbReference>
<protein>
    <submittedName>
        <fullName evidence="4">Tuberous sclerosis 2 protein</fullName>
    </submittedName>
</protein>
<dbReference type="GO" id="GO:0051056">
    <property type="term" value="P:regulation of small GTPase mediated signal transduction"/>
    <property type="evidence" value="ECO:0007669"/>
    <property type="project" value="InterPro"/>
</dbReference>
<feature type="region of interest" description="Disordered" evidence="2">
    <location>
        <begin position="1547"/>
        <end position="1581"/>
    </location>
</feature>
<accession>A0A2K3QDN1</accession>
<sequence length="1592" mass="176498">MSPRLEDDPTSPDSTRAGGLADVFRSLTSSKGTSKSPPPLPAPAAALPRAEFINAIPASSRELSPNHMDAYELLKTGTQGERISAANTLKYAITEYPVNPVLDIWYAAKDLIDPANQPPMRTAGWELLTECAKHTSSTDLERMEYFQTLSAPASPEDFHMQLAALVDLSNHGRVTTGFEYDLIPLLTDWLQEFYKAARRARKNAQSTRGQRSSSRGRAAASGEEKNLAQLFQFLLDVIKFSSNNANETSLMGLIESLLAICMNTSVEDDLRSCIGVLDSIVTFGSIPQDKLKDCIQVLSSIFCLVPALQKSSWHTIANLCKSHNGQATVRIMLDILRNLSADGARDKDTSREVRGAIAVLQKLLSKTTEKGYPTVPYALLVDGLSNTLKATPSPRVCGALLQLINSLFDDGHGRMHRLIVHEDWSVCLEVAAECFKRVSDDPDRRRNGMPKEESPEEMVDRELLTLISRLDAIVKQKPGDFVPREAIIRFFTDVHPLLPDATVRTVLDYFQEFRCCSPSDLRWEENLALVLDAFFCNRNRSAATRLRALQTTMDAYEIVDLFGDGAEQNLIPRLAKSILQNVAEETDVPVLEGIMSLMVSVVRSCDLDLFDYIIDTLRGIVVNDRLRSSEPYPVTPAVQGAFGASVEQSPSNVVTKGYAKMFLRVMNSHGEKGARLFNALVSIAKASHCEVDARLTAMKLLFRLRADWANRIFVTDDPENGFLATAMCRTDASFAKKQAEEAAQSLRLSRSEHGGQSRTSRGVSFSQGPTHERGVPIRTLSATKSIHQRYRQLWNYPDPEVVPDAIPALVSPVLASHVSRPEEAVDGDDGSSPRSEASSEPSDLGLSVWLGALLTILQGSDWEVYSFVLVHLPSQLSNHAIFKDATPQIQELRRIICEQIRTNGFQEPPNASGLRRADVAICLFHSLTMILSYHEHFSKSDEDEIVKTFVLGIAAWERTAKYCIHALSICCHELPLSTSKSLIQMLNQMAAIITQPHVSVHILEFLASLSRLHNVFVNFREDDFRIVFGICFRYLEYAREKRPPNRSHAGDVSTPVTPSSNPAEPFNNTASPSDDLPQYVHALAYHVILFWFLALKLQDRSHHVGWIVKKLFSDGDGAGQMADEQTLTSIDFMQRVAYADVDESAGDPYFTEDRFGAIVKKQWVVGNSIITIKQATASGWAQIIKRQPSGTSAYTARETFTPPPAHQAEAHVDVSREGQATTNAILPSHLLVQLMSPVPQTFESARPIPLPDDEATERAIRVFDRNSSLDGHKAGVIYIGEGQTEEADILANVSGSNDYLEFLNNLGTLTKLKGATFNTQGLDREYDTDGQYTFCWRDRVTEIVFHVTTQMPTNLERDPHCTLKKRHIGNDFVNIIFNDSGLPFKFDTFPSQFNFVNIVISPASRASFTATREADSERGKKEKQPFYRVQVMSKPGFPEVSPASETKMISLKALPGFIRLLALNASMFSIVWHNREGGEHISSWSSRLREIKRLREKHGPKGTNPIPSPPPTSFGAHAQAQQADSSRPSSSVRDSFNSLRRTSVATFFTSTSEQTSHRSSTLSTLATSNDAEQPPATGVSSLVESVDFSKWA</sequence>
<dbReference type="InterPro" id="IPR016024">
    <property type="entry name" value="ARM-type_fold"/>
</dbReference>
<dbReference type="Pfam" id="PF02145">
    <property type="entry name" value="Rap_GAP"/>
    <property type="match status" value="1"/>
</dbReference>
<feature type="region of interest" description="Disordered" evidence="2">
    <location>
        <begin position="743"/>
        <end position="778"/>
    </location>
</feature>
<organism evidence="4 5">
    <name type="scientific">Tolypocladium capitatum</name>
    <dbReference type="NCBI Taxonomy" id="45235"/>
    <lineage>
        <taxon>Eukaryota</taxon>
        <taxon>Fungi</taxon>
        <taxon>Dikarya</taxon>
        <taxon>Ascomycota</taxon>
        <taxon>Pezizomycotina</taxon>
        <taxon>Sordariomycetes</taxon>
        <taxon>Hypocreomycetidae</taxon>
        <taxon>Hypocreales</taxon>
        <taxon>Ophiocordycipitaceae</taxon>
        <taxon>Tolypocladium</taxon>
    </lineage>
</organism>
<dbReference type="SUPFAM" id="SSF111347">
    <property type="entry name" value="Rap/Ran-GAP"/>
    <property type="match status" value="1"/>
</dbReference>
<name>A0A2K3QDN1_9HYPO</name>
<dbReference type="EMBL" id="NRSZ01000696">
    <property type="protein sequence ID" value="PNY25656.1"/>
    <property type="molecule type" value="Genomic_DNA"/>
</dbReference>
<feature type="region of interest" description="Disordered" evidence="2">
    <location>
        <begin position="1"/>
        <end position="44"/>
    </location>
</feature>
<dbReference type="InterPro" id="IPR027107">
    <property type="entry name" value="Tuberin/Ral-act_asu"/>
</dbReference>
<dbReference type="Proteomes" id="UP000236621">
    <property type="component" value="Unassembled WGS sequence"/>
</dbReference>